<evidence type="ECO:0000313" key="2">
    <source>
        <dbReference type="Proteomes" id="UP000616151"/>
    </source>
</evidence>
<evidence type="ECO:0000313" key="1">
    <source>
        <dbReference type="EMBL" id="MBK1871331.1"/>
    </source>
</evidence>
<gene>
    <name evidence="1" type="ORF">JHL16_33500</name>
</gene>
<sequence length="466" mass="50618">MTRKDVDTLIKNAFVITMNPRREMIERGAVAITGTRIVAVGPTDELMRSHSARHQIDAQGGIVHPGFIDTHVHFMNAARGAFPDTMDLSTSMNIYRQWWDGVDDEDEYASSLLNCIEMLSNGTTCFLEAGTVHNPHAAAEAAERVGMRGFVGDPFLWDMPAAPGVHVMSRAPRALDRSLSLLGSQLKRNSKPDGLVRGCVVLFGLGSASDELVRTAKRIADENNAIFSQHQSFGPNDAAADERRLGKRALCHFADIDVLGHNCTFSHMNDLSGDEMAMVRQAGMSVAWCPGTAMTLATGATVKGPHLHMHRDGVNTALASDGANSACRYDIGLQGLLALLASRERTQKRDSFSAEDVMELATVNGARALGMAHEIGSLEVGKRADIVIRSTDLPEAQPGVDPLQTLVYCCGSKSVASVLVNGETVWSAGRPRRIEAAQIYELARKSTDRMWTKLGLSRQSRWPIVQ</sequence>
<keyword evidence="2" id="KW-1185">Reference proteome</keyword>
<proteinExistence type="predicted"/>
<comment type="caution">
    <text evidence="1">The sequence shown here is derived from an EMBL/GenBank/DDBJ whole genome shotgun (WGS) entry which is preliminary data.</text>
</comment>
<accession>A0ACC5RF63</accession>
<dbReference type="Proteomes" id="UP000616151">
    <property type="component" value="Unassembled WGS sequence"/>
</dbReference>
<protein>
    <submittedName>
        <fullName evidence="1">Amidohydrolase family protein</fullName>
    </submittedName>
</protein>
<reference evidence="1" key="1">
    <citation type="submission" date="2021-01" db="EMBL/GenBank/DDBJ databases">
        <authorList>
            <person name="Sun Q."/>
        </authorList>
    </citation>
    <scope>NUCLEOTIDE SEQUENCE</scope>
    <source>
        <strain evidence="1">YIM B02566</strain>
    </source>
</reference>
<dbReference type="EMBL" id="JAENHL010000008">
    <property type="protein sequence ID" value="MBK1871331.1"/>
    <property type="molecule type" value="Genomic_DNA"/>
</dbReference>
<name>A0ACC5RF63_9HYPH</name>
<organism evidence="1 2">
    <name type="scientific">Taklimakanibacter albus</name>
    <dbReference type="NCBI Taxonomy" id="2800327"/>
    <lineage>
        <taxon>Bacteria</taxon>
        <taxon>Pseudomonadati</taxon>
        <taxon>Pseudomonadota</taxon>
        <taxon>Alphaproteobacteria</taxon>
        <taxon>Hyphomicrobiales</taxon>
        <taxon>Aestuariivirgaceae</taxon>
        <taxon>Taklimakanibacter</taxon>
    </lineage>
</organism>